<accession>A0A6J4TK08</accession>
<gene>
    <name evidence="2" type="ORF">AVDCRST_MAG30-3328</name>
</gene>
<protein>
    <submittedName>
        <fullName evidence="2">Uncharacterized protein</fullName>
    </submittedName>
</protein>
<feature type="compositionally biased region" description="Basic and acidic residues" evidence="1">
    <location>
        <begin position="41"/>
        <end position="66"/>
    </location>
</feature>
<organism evidence="2">
    <name type="scientific">uncultured Solirubrobacteraceae bacterium</name>
    <dbReference type="NCBI Taxonomy" id="1162706"/>
    <lineage>
        <taxon>Bacteria</taxon>
        <taxon>Bacillati</taxon>
        <taxon>Actinomycetota</taxon>
        <taxon>Thermoleophilia</taxon>
        <taxon>Solirubrobacterales</taxon>
        <taxon>Solirubrobacteraceae</taxon>
        <taxon>environmental samples</taxon>
    </lineage>
</organism>
<name>A0A6J4TK08_9ACTN</name>
<evidence type="ECO:0000256" key="1">
    <source>
        <dbReference type="SAM" id="MobiDB-lite"/>
    </source>
</evidence>
<feature type="compositionally biased region" description="Basic and acidic residues" evidence="1">
    <location>
        <begin position="92"/>
        <end position="102"/>
    </location>
</feature>
<feature type="non-terminal residue" evidence="2">
    <location>
        <position position="123"/>
    </location>
</feature>
<feature type="non-terminal residue" evidence="2">
    <location>
        <position position="1"/>
    </location>
</feature>
<reference evidence="2" key="1">
    <citation type="submission" date="2020-02" db="EMBL/GenBank/DDBJ databases">
        <authorList>
            <person name="Meier V. D."/>
        </authorList>
    </citation>
    <scope>NUCLEOTIDE SEQUENCE</scope>
    <source>
        <strain evidence="2">AVDCRST_MAG30</strain>
    </source>
</reference>
<proteinExistence type="predicted"/>
<feature type="region of interest" description="Disordered" evidence="1">
    <location>
        <begin position="1"/>
        <end position="123"/>
    </location>
</feature>
<dbReference type="AlphaFoldDB" id="A0A6J4TK08"/>
<feature type="compositionally biased region" description="Low complexity" evidence="1">
    <location>
        <begin position="1"/>
        <end position="14"/>
    </location>
</feature>
<dbReference type="EMBL" id="CADCVS010000432">
    <property type="protein sequence ID" value="CAA9525387.1"/>
    <property type="molecule type" value="Genomic_DNA"/>
</dbReference>
<sequence>ARQPARRGSQAAPRRGPRRPGRHAQPPALRGRGPRGLRGLRARDRPAPREGRRRDPLPRRLLDGPRRPGHPRVGRGAARALPEPPGLLGDGGRPRLPGDHPPAHGGRQRGGPAGDGALARLRL</sequence>
<evidence type="ECO:0000313" key="2">
    <source>
        <dbReference type="EMBL" id="CAA9525387.1"/>
    </source>
</evidence>